<dbReference type="EMBL" id="GL876966">
    <property type="protein sequence ID" value="KLU81884.1"/>
    <property type="molecule type" value="Genomic_DNA"/>
</dbReference>
<keyword evidence="2" id="KW-0732">Signal</keyword>
<feature type="transmembrane region" description="Helical" evidence="1">
    <location>
        <begin position="135"/>
        <end position="154"/>
    </location>
</feature>
<reference evidence="3" key="3">
    <citation type="submission" date="2011-03" db="EMBL/GenBank/DDBJ databases">
        <title>Annotation of Magnaporthe poae ATCC 64411.</title>
        <authorList>
            <person name="Ma L.-J."/>
            <person name="Dead R."/>
            <person name="Young S.K."/>
            <person name="Zeng Q."/>
            <person name="Gargeya S."/>
            <person name="Fitzgerald M."/>
            <person name="Haas B."/>
            <person name="Abouelleil A."/>
            <person name="Alvarado L."/>
            <person name="Arachchi H.M."/>
            <person name="Berlin A."/>
            <person name="Brown A."/>
            <person name="Chapman S.B."/>
            <person name="Chen Z."/>
            <person name="Dunbar C."/>
            <person name="Freedman E."/>
            <person name="Gearin G."/>
            <person name="Gellesch M."/>
            <person name="Goldberg J."/>
            <person name="Griggs A."/>
            <person name="Gujja S."/>
            <person name="Heiman D."/>
            <person name="Howarth C."/>
            <person name="Larson L."/>
            <person name="Lui A."/>
            <person name="MacDonald P.J.P."/>
            <person name="Mehta T."/>
            <person name="Montmayeur A."/>
            <person name="Murphy C."/>
            <person name="Neiman D."/>
            <person name="Pearson M."/>
            <person name="Priest M."/>
            <person name="Roberts A."/>
            <person name="Saif S."/>
            <person name="Shea T."/>
            <person name="Shenoy N."/>
            <person name="Sisk P."/>
            <person name="Stolte C."/>
            <person name="Sykes S."/>
            <person name="Yandava C."/>
            <person name="Wortman J."/>
            <person name="Nusbaum C."/>
            <person name="Birren B."/>
        </authorList>
    </citation>
    <scope>NUCLEOTIDE SEQUENCE</scope>
    <source>
        <strain evidence="3">ATCC 64411</strain>
    </source>
</reference>
<gene>
    <name evidence="3" type="ORF">MAPG_00965</name>
</gene>
<evidence type="ECO:0000256" key="1">
    <source>
        <dbReference type="SAM" id="Phobius"/>
    </source>
</evidence>
<keyword evidence="1" id="KW-0472">Membrane</keyword>
<keyword evidence="1" id="KW-1133">Transmembrane helix</keyword>
<dbReference type="EnsemblFungi" id="MAPG_00965T0">
    <property type="protein sequence ID" value="MAPG_00965T0"/>
    <property type="gene ID" value="MAPG_00965"/>
</dbReference>
<accession>A0A0C4DMF8</accession>
<sequence>MRHGLRSCLLFSFRFFFLLACQRPFSPRIALLPPSWVGLHGLAAMAQSLSISHHHHHHCHHHLACGCPLQTRLTHHHVHRRPSIPPSLITSCTLKPTGEFSRSIINRVPSETIRPAQNSFQLTERSSDDQLSRPCACPLIFFFLSYFSFSFFFYPLYSPHAFFFFFVYSPSSLLLLPPEGKPLSLSGTLGTLGLGDGLG</sequence>
<reference evidence="4" key="5">
    <citation type="submission" date="2015-06" db="UniProtKB">
        <authorList>
            <consortium name="EnsemblFungi"/>
        </authorList>
    </citation>
    <scope>IDENTIFICATION</scope>
    <source>
        <strain evidence="4">ATCC 64411</strain>
    </source>
</reference>
<keyword evidence="5" id="KW-1185">Reference proteome</keyword>
<dbReference type="EMBL" id="ADBL01000231">
    <property type="status" value="NOT_ANNOTATED_CDS"/>
    <property type="molecule type" value="Genomic_DNA"/>
</dbReference>
<proteinExistence type="predicted"/>
<dbReference type="AlphaFoldDB" id="A0A0C4DMF8"/>
<dbReference type="VEuPathDB" id="FungiDB:MAPG_00965"/>
<feature type="chain" id="PRO_5045018190" description="Secreted protein" evidence="2">
    <location>
        <begin position="21"/>
        <end position="199"/>
    </location>
</feature>
<organism evidence="4 5">
    <name type="scientific">Magnaporthiopsis poae (strain ATCC 64411 / 73-15)</name>
    <name type="common">Kentucky bluegrass fungus</name>
    <name type="synonym">Magnaporthe poae</name>
    <dbReference type="NCBI Taxonomy" id="644358"/>
    <lineage>
        <taxon>Eukaryota</taxon>
        <taxon>Fungi</taxon>
        <taxon>Dikarya</taxon>
        <taxon>Ascomycota</taxon>
        <taxon>Pezizomycotina</taxon>
        <taxon>Sordariomycetes</taxon>
        <taxon>Sordariomycetidae</taxon>
        <taxon>Magnaporthales</taxon>
        <taxon>Magnaporthaceae</taxon>
        <taxon>Magnaporthiopsis</taxon>
    </lineage>
</organism>
<protein>
    <recommendedName>
        <fullName evidence="6">Secreted protein</fullName>
    </recommendedName>
</protein>
<reference evidence="5" key="2">
    <citation type="submission" date="2010-05" db="EMBL/GenBank/DDBJ databases">
        <title>The genome sequence of Magnaporthe poae strain ATCC 64411.</title>
        <authorList>
            <person name="Ma L.-J."/>
            <person name="Dead R."/>
            <person name="Young S."/>
            <person name="Zeng Q."/>
            <person name="Koehrsen M."/>
            <person name="Alvarado L."/>
            <person name="Berlin A."/>
            <person name="Chapman S.B."/>
            <person name="Chen Z."/>
            <person name="Freedman E."/>
            <person name="Gellesch M."/>
            <person name="Goldberg J."/>
            <person name="Griggs A."/>
            <person name="Gujja S."/>
            <person name="Heilman E.R."/>
            <person name="Heiman D."/>
            <person name="Hepburn T."/>
            <person name="Howarth C."/>
            <person name="Jen D."/>
            <person name="Larson L."/>
            <person name="Mehta T."/>
            <person name="Neiman D."/>
            <person name="Pearson M."/>
            <person name="Roberts A."/>
            <person name="Saif S."/>
            <person name="Shea T."/>
            <person name="Shenoy N."/>
            <person name="Sisk P."/>
            <person name="Stolte C."/>
            <person name="Sykes S."/>
            <person name="Walk T."/>
            <person name="White J."/>
            <person name="Yandava C."/>
            <person name="Haas B."/>
            <person name="Nusbaum C."/>
            <person name="Birren B."/>
        </authorList>
    </citation>
    <scope>NUCLEOTIDE SEQUENCE [LARGE SCALE GENOMIC DNA]</scope>
    <source>
        <strain evidence="5">ATCC 64411 / 73-15</strain>
    </source>
</reference>
<name>A0A0C4DMF8_MAGP6</name>
<feature type="signal peptide" evidence="2">
    <location>
        <begin position="1"/>
        <end position="20"/>
    </location>
</feature>
<evidence type="ECO:0000313" key="4">
    <source>
        <dbReference type="EnsemblFungi" id="MAPG_00965T0"/>
    </source>
</evidence>
<evidence type="ECO:0000313" key="5">
    <source>
        <dbReference type="Proteomes" id="UP000011715"/>
    </source>
</evidence>
<dbReference type="Proteomes" id="UP000011715">
    <property type="component" value="Unassembled WGS sequence"/>
</dbReference>
<reference evidence="4" key="4">
    <citation type="journal article" date="2015" name="G3 (Bethesda)">
        <title>Genome sequences of three phytopathogenic species of the Magnaporthaceae family of fungi.</title>
        <authorList>
            <person name="Okagaki L.H."/>
            <person name="Nunes C.C."/>
            <person name="Sailsbery J."/>
            <person name="Clay B."/>
            <person name="Brown D."/>
            <person name="John T."/>
            <person name="Oh Y."/>
            <person name="Young N."/>
            <person name="Fitzgerald M."/>
            <person name="Haas B.J."/>
            <person name="Zeng Q."/>
            <person name="Young S."/>
            <person name="Adiconis X."/>
            <person name="Fan L."/>
            <person name="Levin J.Z."/>
            <person name="Mitchell T.K."/>
            <person name="Okubara P.A."/>
            <person name="Farman M.L."/>
            <person name="Kohn L.M."/>
            <person name="Birren B."/>
            <person name="Ma L.-J."/>
            <person name="Dean R.A."/>
        </authorList>
    </citation>
    <scope>NUCLEOTIDE SEQUENCE</scope>
    <source>
        <strain evidence="4">ATCC 64411</strain>
    </source>
</reference>
<accession>A0A0H2TWU9</accession>
<reference evidence="3" key="1">
    <citation type="submission" date="2010-05" db="EMBL/GenBank/DDBJ databases">
        <title>The Genome Sequence of Magnaporthe poae strain ATCC 64411.</title>
        <authorList>
            <consortium name="The Broad Institute Genome Sequencing Platform"/>
            <consortium name="Broad Institute Genome Sequencing Center for Infectious Disease"/>
            <person name="Ma L.-J."/>
            <person name="Dead R."/>
            <person name="Young S."/>
            <person name="Zeng Q."/>
            <person name="Koehrsen M."/>
            <person name="Alvarado L."/>
            <person name="Berlin A."/>
            <person name="Chapman S.B."/>
            <person name="Chen Z."/>
            <person name="Freedman E."/>
            <person name="Gellesch M."/>
            <person name="Goldberg J."/>
            <person name="Griggs A."/>
            <person name="Gujja S."/>
            <person name="Heilman E.R."/>
            <person name="Heiman D."/>
            <person name="Hepburn T."/>
            <person name="Howarth C."/>
            <person name="Jen D."/>
            <person name="Larson L."/>
            <person name="Mehta T."/>
            <person name="Neiman D."/>
            <person name="Pearson M."/>
            <person name="Roberts A."/>
            <person name="Saif S."/>
            <person name="Shea T."/>
            <person name="Shenoy N."/>
            <person name="Sisk P."/>
            <person name="Stolte C."/>
            <person name="Sykes S."/>
            <person name="Walk T."/>
            <person name="White J."/>
            <person name="Yandava C."/>
            <person name="Haas B."/>
            <person name="Nusbaum C."/>
            <person name="Birren B."/>
        </authorList>
    </citation>
    <scope>NUCLEOTIDE SEQUENCE</scope>
    <source>
        <strain evidence="3">ATCC 64411</strain>
    </source>
</reference>
<evidence type="ECO:0000313" key="3">
    <source>
        <dbReference type="EMBL" id="KLU81884.1"/>
    </source>
</evidence>
<keyword evidence="1" id="KW-0812">Transmembrane</keyword>
<evidence type="ECO:0008006" key="6">
    <source>
        <dbReference type="Google" id="ProtNLM"/>
    </source>
</evidence>
<evidence type="ECO:0000256" key="2">
    <source>
        <dbReference type="SAM" id="SignalP"/>
    </source>
</evidence>